<dbReference type="InterPro" id="IPR027417">
    <property type="entry name" value="P-loop_NTPase"/>
</dbReference>
<evidence type="ECO:0000256" key="3">
    <source>
        <dbReference type="ARBA" id="ARBA00023134"/>
    </source>
</evidence>
<proteinExistence type="inferred from homology"/>
<dbReference type="PANTHER" id="PTHR10903:SF184">
    <property type="entry name" value="GTP-BINDING PROTEIN A"/>
    <property type="match status" value="1"/>
</dbReference>
<sequence length="245" mass="28033">MAYERCGDDVENEFRIVILGAAGSGKSKTANTLLGSNDSFEVGAHSYRTIVKSSYRCGTKFTIVDTPGLFGLRDVNFIRELDASLHLTQPGPHVFILCIPMVRLTDQANKAVKKYLEHFGEKIYDFLIIAFTFIDQWELDIKEKGFEPDLHAYFRTLPDNIKHLLQRCENRYFVINNRKTGDESLKQAKQVTGQIIECISNKHEKTRIYKRSNGCCMRVWRTLKQIGVGICRGILYLCRLAESLL</sequence>
<reference evidence="5 6" key="1">
    <citation type="submission" date="2020-06" db="EMBL/GenBank/DDBJ databases">
        <authorList>
            <person name="Li R."/>
            <person name="Bekaert M."/>
        </authorList>
    </citation>
    <scope>NUCLEOTIDE SEQUENCE [LARGE SCALE GENOMIC DNA]</scope>
    <source>
        <strain evidence="6">wild</strain>
    </source>
</reference>
<dbReference type="Pfam" id="PF04548">
    <property type="entry name" value="AIG1"/>
    <property type="match status" value="1"/>
</dbReference>
<evidence type="ECO:0000313" key="6">
    <source>
        <dbReference type="Proteomes" id="UP000507470"/>
    </source>
</evidence>
<protein>
    <recommendedName>
        <fullName evidence="4">AIG1-type G domain-containing protein</fullName>
    </recommendedName>
</protein>
<organism evidence="5 6">
    <name type="scientific">Mytilus coruscus</name>
    <name type="common">Sea mussel</name>
    <dbReference type="NCBI Taxonomy" id="42192"/>
    <lineage>
        <taxon>Eukaryota</taxon>
        <taxon>Metazoa</taxon>
        <taxon>Spiralia</taxon>
        <taxon>Lophotrochozoa</taxon>
        <taxon>Mollusca</taxon>
        <taxon>Bivalvia</taxon>
        <taxon>Autobranchia</taxon>
        <taxon>Pteriomorphia</taxon>
        <taxon>Mytilida</taxon>
        <taxon>Mytiloidea</taxon>
        <taxon>Mytilidae</taxon>
        <taxon>Mytilinae</taxon>
        <taxon>Mytilus</taxon>
    </lineage>
</organism>
<dbReference type="InterPro" id="IPR045058">
    <property type="entry name" value="GIMA/IAN/Toc"/>
</dbReference>
<comment type="similarity">
    <text evidence="1">Belongs to the TRAFAC class TrmE-Era-EngA-EngB-Septin-like GTPase superfamily. AIG1/Toc34/Toc159-like paraseptin GTPase family. IAN subfamily.</text>
</comment>
<dbReference type="GO" id="GO:0005525">
    <property type="term" value="F:GTP binding"/>
    <property type="evidence" value="ECO:0007669"/>
    <property type="project" value="UniProtKB-KW"/>
</dbReference>
<dbReference type="AlphaFoldDB" id="A0A6J8CK23"/>
<keyword evidence="3" id="KW-0342">GTP-binding</keyword>
<dbReference type="OrthoDB" id="9982588at2759"/>
<dbReference type="Gene3D" id="3.40.50.300">
    <property type="entry name" value="P-loop containing nucleotide triphosphate hydrolases"/>
    <property type="match status" value="1"/>
</dbReference>
<dbReference type="Proteomes" id="UP000507470">
    <property type="component" value="Unassembled WGS sequence"/>
</dbReference>
<dbReference type="SUPFAM" id="SSF52540">
    <property type="entry name" value="P-loop containing nucleoside triphosphate hydrolases"/>
    <property type="match status" value="1"/>
</dbReference>
<accession>A0A6J8CK23</accession>
<evidence type="ECO:0000256" key="1">
    <source>
        <dbReference type="ARBA" id="ARBA00008535"/>
    </source>
</evidence>
<evidence type="ECO:0000313" key="5">
    <source>
        <dbReference type="EMBL" id="CAC5395250.1"/>
    </source>
</evidence>
<name>A0A6J8CK23_MYTCO</name>
<dbReference type="PROSITE" id="PS51720">
    <property type="entry name" value="G_AIG1"/>
    <property type="match status" value="1"/>
</dbReference>
<keyword evidence="2" id="KW-0547">Nucleotide-binding</keyword>
<evidence type="ECO:0000259" key="4">
    <source>
        <dbReference type="PROSITE" id="PS51720"/>
    </source>
</evidence>
<dbReference type="EMBL" id="CACVKT020005453">
    <property type="protein sequence ID" value="CAC5395250.1"/>
    <property type="molecule type" value="Genomic_DNA"/>
</dbReference>
<evidence type="ECO:0000256" key="2">
    <source>
        <dbReference type="ARBA" id="ARBA00022741"/>
    </source>
</evidence>
<dbReference type="PANTHER" id="PTHR10903">
    <property type="entry name" value="GTPASE, IMAP FAMILY MEMBER-RELATED"/>
    <property type="match status" value="1"/>
</dbReference>
<feature type="domain" description="AIG1-type G" evidence="4">
    <location>
        <begin position="11"/>
        <end position="218"/>
    </location>
</feature>
<dbReference type="InterPro" id="IPR006703">
    <property type="entry name" value="G_AIG1"/>
</dbReference>
<keyword evidence="6" id="KW-1185">Reference proteome</keyword>
<gene>
    <name evidence="5" type="ORF">MCOR_29935</name>
</gene>